<feature type="transmembrane region" description="Helical" evidence="5">
    <location>
        <begin position="26"/>
        <end position="46"/>
    </location>
</feature>
<dbReference type="SUPFAM" id="SSF103473">
    <property type="entry name" value="MFS general substrate transporter"/>
    <property type="match status" value="1"/>
</dbReference>
<dbReference type="GO" id="GO:0022857">
    <property type="term" value="F:transmembrane transporter activity"/>
    <property type="evidence" value="ECO:0007669"/>
    <property type="project" value="InterPro"/>
</dbReference>
<feature type="transmembrane region" description="Helical" evidence="5">
    <location>
        <begin position="124"/>
        <end position="144"/>
    </location>
</feature>
<dbReference type="PROSITE" id="PS50850">
    <property type="entry name" value="MFS"/>
    <property type="match status" value="1"/>
</dbReference>
<dbReference type="Proteomes" id="UP001107558">
    <property type="component" value="Chromosome 3"/>
</dbReference>
<accession>A0A9J6BNY6</accession>
<proteinExistence type="predicted"/>
<feature type="transmembrane region" description="Helical" evidence="5">
    <location>
        <begin position="156"/>
        <end position="174"/>
    </location>
</feature>
<sequence length="183" mass="20343">MCCIIPILFYATTIFAASGVGLSADISTIILAAMQFFSSFMASVLVDRLGRRVLLLGSIIVMTITLFAIGAFFYIQSVDSETAETLGWLPLTSLCIYILAYPVGYGGIPWLVVSEVAPKKMKAFTGPIIGFFAWNFAFLVTTSFKHMMETFGIVKHFGFLLVQVLLEYFLHIIITRNKRKVID</sequence>
<dbReference type="AlphaFoldDB" id="A0A9J6BNY6"/>
<evidence type="ECO:0000256" key="2">
    <source>
        <dbReference type="ARBA" id="ARBA00022692"/>
    </source>
</evidence>
<dbReference type="InterPro" id="IPR005828">
    <property type="entry name" value="MFS_sugar_transport-like"/>
</dbReference>
<organism evidence="7 8">
    <name type="scientific">Polypedilum vanderplanki</name>
    <name type="common">Sleeping chironomid midge</name>
    <dbReference type="NCBI Taxonomy" id="319348"/>
    <lineage>
        <taxon>Eukaryota</taxon>
        <taxon>Metazoa</taxon>
        <taxon>Ecdysozoa</taxon>
        <taxon>Arthropoda</taxon>
        <taxon>Hexapoda</taxon>
        <taxon>Insecta</taxon>
        <taxon>Pterygota</taxon>
        <taxon>Neoptera</taxon>
        <taxon>Endopterygota</taxon>
        <taxon>Diptera</taxon>
        <taxon>Nematocera</taxon>
        <taxon>Chironomoidea</taxon>
        <taxon>Chironomidae</taxon>
        <taxon>Chironominae</taxon>
        <taxon>Polypedilum</taxon>
        <taxon>Polypedilum</taxon>
    </lineage>
</organism>
<evidence type="ECO:0000313" key="8">
    <source>
        <dbReference type="Proteomes" id="UP001107558"/>
    </source>
</evidence>
<evidence type="ECO:0000256" key="3">
    <source>
        <dbReference type="ARBA" id="ARBA00022989"/>
    </source>
</evidence>
<feature type="transmembrane region" description="Helical" evidence="5">
    <location>
        <begin position="87"/>
        <end position="112"/>
    </location>
</feature>
<name>A0A9J6BNY6_POLVA</name>
<dbReference type="PANTHER" id="PTHR48021:SF1">
    <property type="entry name" value="GH07001P-RELATED"/>
    <property type="match status" value="1"/>
</dbReference>
<dbReference type="Pfam" id="PF00083">
    <property type="entry name" value="Sugar_tr"/>
    <property type="match status" value="1"/>
</dbReference>
<evidence type="ECO:0000313" key="7">
    <source>
        <dbReference type="EMBL" id="KAG5671424.1"/>
    </source>
</evidence>
<dbReference type="GO" id="GO:0016020">
    <property type="term" value="C:membrane"/>
    <property type="evidence" value="ECO:0007669"/>
    <property type="project" value="UniProtKB-SubCell"/>
</dbReference>
<reference evidence="7" key="1">
    <citation type="submission" date="2021-03" db="EMBL/GenBank/DDBJ databases">
        <title>Chromosome level genome of the anhydrobiotic midge Polypedilum vanderplanki.</title>
        <authorList>
            <person name="Yoshida Y."/>
            <person name="Kikawada T."/>
            <person name="Gusev O."/>
        </authorList>
    </citation>
    <scope>NUCLEOTIDE SEQUENCE</scope>
    <source>
        <strain evidence="7">NIAS01</strain>
        <tissue evidence="7">Whole body or cell culture</tissue>
    </source>
</reference>
<dbReference type="InterPro" id="IPR005829">
    <property type="entry name" value="Sugar_transporter_CS"/>
</dbReference>
<gene>
    <name evidence="7" type="ORF">PVAND_001621</name>
</gene>
<evidence type="ECO:0000259" key="6">
    <source>
        <dbReference type="PROSITE" id="PS50850"/>
    </source>
</evidence>
<protein>
    <recommendedName>
        <fullName evidence="6">Major facilitator superfamily (MFS) profile domain-containing protein</fullName>
    </recommendedName>
</protein>
<keyword evidence="8" id="KW-1185">Reference proteome</keyword>
<evidence type="ECO:0000256" key="4">
    <source>
        <dbReference type="ARBA" id="ARBA00023136"/>
    </source>
</evidence>
<dbReference type="OrthoDB" id="6612291at2759"/>
<dbReference type="PANTHER" id="PTHR48021">
    <property type="match status" value="1"/>
</dbReference>
<feature type="domain" description="Major facilitator superfamily (MFS) profile" evidence="6">
    <location>
        <begin position="1"/>
        <end position="179"/>
    </location>
</feature>
<evidence type="ECO:0000256" key="5">
    <source>
        <dbReference type="SAM" id="Phobius"/>
    </source>
</evidence>
<dbReference type="PROSITE" id="PS00216">
    <property type="entry name" value="SUGAR_TRANSPORT_1"/>
    <property type="match status" value="1"/>
</dbReference>
<keyword evidence="4 5" id="KW-0472">Membrane</keyword>
<dbReference type="InterPro" id="IPR036259">
    <property type="entry name" value="MFS_trans_sf"/>
</dbReference>
<comment type="caution">
    <text evidence="7">The sequence shown here is derived from an EMBL/GenBank/DDBJ whole genome shotgun (WGS) entry which is preliminary data.</text>
</comment>
<evidence type="ECO:0000256" key="1">
    <source>
        <dbReference type="ARBA" id="ARBA00004141"/>
    </source>
</evidence>
<dbReference type="InterPro" id="IPR050549">
    <property type="entry name" value="MFS_Trehalose_Transporter"/>
</dbReference>
<keyword evidence="3 5" id="KW-1133">Transmembrane helix</keyword>
<comment type="subcellular location">
    <subcellularLocation>
        <location evidence="1">Membrane</location>
        <topology evidence="1">Multi-pass membrane protein</topology>
    </subcellularLocation>
</comment>
<feature type="transmembrane region" description="Helical" evidence="5">
    <location>
        <begin position="53"/>
        <end position="75"/>
    </location>
</feature>
<keyword evidence="2 5" id="KW-0812">Transmembrane</keyword>
<dbReference type="EMBL" id="JADBJN010000003">
    <property type="protein sequence ID" value="KAG5671424.1"/>
    <property type="molecule type" value="Genomic_DNA"/>
</dbReference>
<dbReference type="Gene3D" id="1.20.1250.20">
    <property type="entry name" value="MFS general substrate transporter like domains"/>
    <property type="match status" value="1"/>
</dbReference>
<dbReference type="InterPro" id="IPR020846">
    <property type="entry name" value="MFS_dom"/>
</dbReference>